<dbReference type="PANTHER" id="PTHR43157:SF31">
    <property type="entry name" value="PHOSPHATIDYLINOSITOL-GLYCAN BIOSYNTHESIS CLASS F PROTEIN"/>
    <property type="match status" value="1"/>
</dbReference>
<dbReference type="AlphaFoldDB" id="A0A8S9Y2C7"/>
<dbReference type="PANTHER" id="PTHR43157">
    <property type="entry name" value="PHOSPHATIDYLINOSITOL-GLYCAN BIOSYNTHESIS CLASS F PROTEIN-RELATED"/>
    <property type="match status" value="1"/>
</dbReference>
<evidence type="ECO:0000256" key="1">
    <source>
        <dbReference type="ARBA" id="ARBA00023002"/>
    </source>
</evidence>
<dbReference type="InterPro" id="IPR036291">
    <property type="entry name" value="NAD(P)-bd_dom_sf"/>
</dbReference>
<evidence type="ECO:0000313" key="4">
    <source>
        <dbReference type="Proteomes" id="UP000466442"/>
    </source>
</evidence>
<evidence type="ECO:0000256" key="2">
    <source>
        <dbReference type="SAM" id="SignalP"/>
    </source>
</evidence>
<protein>
    <submittedName>
        <fullName evidence="3">Uncharacterized protein</fullName>
    </submittedName>
</protein>
<dbReference type="GO" id="GO:0016491">
    <property type="term" value="F:oxidoreductase activity"/>
    <property type="evidence" value="ECO:0007669"/>
    <property type="project" value="UniProtKB-KW"/>
</dbReference>
<dbReference type="SUPFAM" id="SSF51735">
    <property type="entry name" value="NAD(P)-binding Rossmann-fold domains"/>
    <property type="match status" value="1"/>
</dbReference>
<organism evidence="3 4">
    <name type="scientific">Apolygus lucorum</name>
    <name type="common">Small green plant bug</name>
    <name type="synonym">Lygocoris lucorum</name>
    <dbReference type="NCBI Taxonomy" id="248454"/>
    <lineage>
        <taxon>Eukaryota</taxon>
        <taxon>Metazoa</taxon>
        <taxon>Ecdysozoa</taxon>
        <taxon>Arthropoda</taxon>
        <taxon>Hexapoda</taxon>
        <taxon>Insecta</taxon>
        <taxon>Pterygota</taxon>
        <taxon>Neoptera</taxon>
        <taxon>Paraneoptera</taxon>
        <taxon>Hemiptera</taxon>
        <taxon>Heteroptera</taxon>
        <taxon>Panheteroptera</taxon>
        <taxon>Cimicomorpha</taxon>
        <taxon>Miridae</taxon>
        <taxon>Mirini</taxon>
        <taxon>Apolygus</taxon>
    </lineage>
</organism>
<dbReference type="Pfam" id="PF00106">
    <property type="entry name" value="adh_short"/>
    <property type="match status" value="1"/>
</dbReference>
<sequence>MHFVLLLLTLLVEKLSCKTLADVRSVNIPPVLRRYLRVSEMGVILWCTAVPVVMYIIRKYRNYTWGHCKDGRSLQNKVFIVTGASSGLGKETVKELAQRKARIIMACRDVLKAEDVISEIRSEIKTGELIPMELDLASIESVEKFAAEIIKDFPRIDVLINNAGVSVPPSRKKKTLDGFEINFGTNHLGHFCLTNLLLDRLVASAPSRIVIVTSSLHEGGVIDFDNLQGEKGFPAGRRNPAYNNSKLANVYFCRELAERLPSNVQTFAVCPGFCYTDLFRHSTLKWYHYVMFSPIAFFFMRSASKGCQTILHCAISEELNGLTGQVFRDCRLYKPNIMYDDKVQKKLWNVSEQLVSSTKH</sequence>
<accession>A0A8S9Y2C7</accession>
<name>A0A8S9Y2C7_APOLU</name>
<dbReference type="Gene3D" id="3.40.50.720">
    <property type="entry name" value="NAD(P)-binding Rossmann-like Domain"/>
    <property type="match status" value="1"/>
</dbReference>
<reference evidence="3" key="1">
    <citation type="journal article" date="2021" name="Mol. Ecol. Resour.">
        <title>Apolygus lucorum genome provides insights into omnivorousness and mesophyll feeding.</title>
        <authorList>
            <person name="Liu Y."/>
            <person name="Liu H."/>
            <person name="Wang H."/>
            <person name="Huang T."/>
            <person name="Liu B."/>
            <person name="Yang B."/>
            <person name="Yin L."/>
            <person name="Li B."/>
            <person name="Zhang Y."/>
            <person name="Zhang S."/>
            <person name="Jiang F."/>
            <person name="Zhang X."/>
            <person name="Ren Y."/>
            <person name="Wang B."/>
            <person name="Wang S."/>
            <person name="Lu Y."/>
            <person name="Wu K."/>
            <person name="Fan W."/>
            <person name="Wang G."/>
        </authorList>
    </citation>
    <scope>NUCLEOTIDE SEQUENCE</scope>
    <source>
        <strain evidence="3">12Hb</strain>
    </source>
</reference>
<proteinExistence type="predicted"/>
<dbReference type="EMBL" id="WIXP02000002">
    <property type="protein sequence ID" value="KAF6215442.1"/>
    <property type="molecule type" value="Genomic_DNA"/>
</dbReference>
<keyword evidence="4" id="KW-1185">Reference proteome</keyword>
<evidence type="ECO:0000313" key="3">
    <source>
        <dbReference type="EMBL" id="KAF6215442.1"/>
    </source>
</evidence>
<gene>
    <name evidence="3" type="ORF">GE061_010195</name>
</gene>
<dbReference type="Proteomes" id="UP000466442">
    <property type="component" value="Unassembled WGS sequence"/>
</dbReference>
<dbReference type="InterPro" id="IPR002347">
    <property type="entry name" value="SDR_fam"/>
</dbReference>
<dbReference type="OrthoDB" id="191139at2759"/>
<comment type="caution">
    <text evidence="3">The sequence shown here is derived from an EMBL/GenBank/DDBJ whole genome shotgun (WGS) entry which is preliminary data.</text>
</comment>
<feature type="chain" id="PRO_5035751732" evidence="2">
    <location>
        <begin position="18"/>
        <end position="360"/>
    </location>
</feature>
<keyword evidence="2" id="KW-0732">Signal</keyword>
<dbReference type="PRINTS" id="PR00081">
    <property type="entry name" value="GDHRDH"/>
</dbReference>
<keyword evidence="1" id="KW-0560">Oxidoreductase</keyword>
<feature type="signal peptide" evidence="2">
    <location>
        <begin position="1"/>
        <end position="17"/>
    </location>
</feature>